<sequence>MSIKRHIIKVFDVTRVSKFLHFFGINPLMLTFRAISGLLRKRYRRQILVFSGVLVIVLGIIMGNRNFAPVNGGVSNASKLTQNLSGAEANASQSNATKATIENGVQIIKMTVDNNGYTLDANYIQKDMPVKLIIAGNQLNPCNNAIVVPSLNIQQSLKSGENLIEFTAKDEDIDFDCWMGMIRGVIKVIDDINTKNI</sequence>
<comment type="caution">
    <text evidence="2">The sequence shown here is derived from an EMBL/GenBank/DDBJ whole genome shotgun (WGS) entry which is preliminary data.</text>
</comment>
<keyword evidence="1" id="KW-0812">Transmembrane</keyword>
<evidence type="ECO:0000256" key="1">
    <source>
        <dbReference type="SAM" id="Phobius"/>
    </source>
</evidence>
<name>A0A399IGC2_9CLOT</name>
<keyword evidence="1" id="KW-0472">Membrane</keyword>
<dbReference type="RefSeq" id="WP_119368326.1">
    <property type="nucleotide sequence ID" value="NZ_QXDJ01000012.1"/>
</dbReference>
<dbReference type="EMBL" id="QXDJ01000012">
    <property type="protein sequence ID" value="RII31860.1"/>
    <property type="molecule type" value="Genomic_DNA"/>
</dbReference>
<dbReference type="Proteomes" id="UP000265930">
    <property type="component" value="Unassembled WGS sequence"/>
</dbReference>
<feature type="transmembrane region" description="Helical" evidence="1">
    <location>
        <begin position="47"/>
        <end position="63"/>
    </location>
</feature>
<organism evidence="2 3">
    <name type="scientific">Clostridium chromiireducens</name>
    <dbReference type="NCBI Taxonomy" id="225345"/>
    <lineage>
        <taxon>Bacteria</taxon>
        <taxon>Bacillati</taxon>
        <taxon>Bacillota</taxon>
        <taxon>Clostridia</taxon>
        <taxon>Eubacteriales</taxon>
        <taxon>Clostridiaceae</taxon>
        <taxon>Clostridium</taxon>
    </lineage>
</organism>
<dbReference type="Gene3D" id="2.60.40.420">
    <property type="entry name" value="Cupredoxins - blue copper proteins"/>
    <property type="match status" value="1"/>
</dbReference>
<evidence type="ECO:0000313" key="3">
    <source>
        <dbReference type="Proteomes" id="UP000265930"/>
    </source>
</evidence>
<evidence type="ECO:0008006" key="4">
    <source>
        <dbReference type="Google" id="ProtNLM"/>
    </source>
</evidence>
<protein>
    <recommendedName>
        <fullName evidence="4">EfeO-type cupredoxin-like domain-containing protein</fullName>
    </recommendedName>
</protein>
<dbReference type="InterPro" id="IPR008972">
    <property type="entry name" value="Cupredoxin"/>
</dbReference>
<proteinExistence type="predicted"/>
<reference evidence="2 3" key="1">
    <citation type="submission" date="2018-08" db="EMBL/GenBank/DDBJ databases">
        <title>Genome of Clostridium chromiireducens C1, DSM12136.</title>
        <authorList>
            <person name="Xing M."/>
            <person name="Wei Y."/>
            <person name="Ang E.L."/>
            <person name="Zhao H."/>
            <person name="Zhang Y."/>
        </authorList>
    </citation>
    <scope>NUCLEOTIDE SEQUENCE [LARGE SCALE GENOMIC DNA]</scope>
    <source>
        <strain evidence="2 3">C1</strain>
    </source>
</reference>
<accession>A0A399IGC2</accession>
<keyword evidence="1" id="KW-1133">Transmembrane helix</keyword>
<gene>
    <name evidence="2" type="ORF">D2A34_26200</name>
</gene>
<evidence type="ECO:0000313" key="2">
    <source>
        <dbReference type="EMBL" id="RII31860.1"/>
    </source>
</evidence>
<dbReference type="AlphaFoldDB" id="A0A399IGC2"/>